<comment type="caution">
    <text evidence="1">The sequence shown here is derived from an EMBL/GenBank/DDBJ whole genome shotgun (WGS) entry which is preliminary data.</text>
</comment>
<accession>A0A423HES3</accession>
<dbReference type="AlphaFoldDB" id="A0A423HES3"/>
<proteinExistence type="predicted"/>
<protein>
    <submittedName>
        <fullName evidence="1">Uncharacterized protein</fullName>
    </submittedName>
</protein>
<name>A0A423HES3_9PSED</name>
<dbReference type="EMBL" id="MOBM01000042">
    <property type="protein sequence ID" value="RON11720.1"/>
    <property type="molecule type" value="Genomic_DNA"/>
</dbReference>
<evidence type="ECO:0000313" key="2">
    <source>
        <dbReference type="Proteomes" id="UP000284002"/>
    </source>
</evidence>
<sequence length="112" mass="12400">MSDEQKVLEALHKNGSLDNEEDKVRGIAQRAVDNGYDNLSPLQKNVLAPLLIRACDGVTNPGDHHNDCQAVLEGAALVAALESEAYYEAVLCEDCVNETEQYAREWERIQAE</sequence>
<dbReference type="RefSeq" id="WP_123361093.1">
    <property type="nucleotide sequence ID" value="NZ_MOBM01000042.1"/>
</dbReference>
<evidence type="ECO:0000313" key="1">
    <source>
        <dbReference type="EMBL" id="RON11720.1"/>
    </source>
</evidence>
<organism evidence="1 2">
    <name type="scientific">Pseudomonas frederiksbergensis</name>
    <dbReference type="NCBI Taxonomy" id="104087"/>
    <lineage>
        <taxon>Bacteria</taxon>
        <taxon>Pseudomonadati</taxon>
        <taxon>Pseudomonadota</taxon>
        <taxon>Gammaproteobacteria</taxon>
        <taxon>Pseudomonadales</taxon>
        <taxon>Pseudomonadaceae</taxon>
        <taxon>Pseudomonas</taxon>
    </lineage>
</organism>
<reference evidence="1 2" key="1">
    <citation type="submission" date="2016-10" db="EMBL/GenBank/DDBJ databases">
        <title>Comparative genome analysis of multiple Pseudomonas spp. focuses on biocontrol and plant growth promoting traits.</title>
        <authorList>
            <person name="Tao X.-Y."/>
            <person name="Taylor C.G."/>
        </authorList>
    </citation>
    <scope>NUCLEOTIDE SEQUENCE [LARGE SCALE GENOMIC DNA]</scope>
    <source>
        <strain evidence="1 2">36C6</strain>
    </source>
</reference>
<gene>
    <name evidence="1" type="ORF">BK662_31250</name>
</gene>
<dbReference type="Proteomes" id="UP000284002">
    <property type="component" value="Unassembled WGS sequence"/>
</dbReference>